<keyword evidence="7" id="KW-0645">Protease</keyword>
<feature type="transmembrane region" description="Helical" evidence="5">
    <location>
        <begin position="7"/>
        <end position="26"/>
    </location>
</feature>
<evidence type="ECO:0000256" key="4">
    <source>
        <dbReference type="ARBA" id="ARBA00023136"/>
    </source>
</evidence>
<feature type="transmembrane region" description="Helical" evidence="5">
    <location>
        <begin position="114"/>
        <end position="132"/>
    </location>
</feature>
<keyword evidence="2 5" id="KW-0812">Transmembrane</keyword>
<dbReference type="RefSeq" id="WP_341877738.1">
    <property type="nucleotide sequence ID" value="NZ_CP121687.1"/>
</dbReference>
<dbReference type="SUPFAM" id="SSF144091">
    <property type="entry name" value="Rhomboid-like"/>
    <property type="match status" value="1"/>
</dbReference>
<dbReference type="InterPro" id="IPR022764">
    <property type="entry name" value="Peptidase_S54_rhomboid_dom"/>
</dbReference>
<keyword evidence="7" id="KW-0378">Hydrolase</keyword>
<evidence type="ECO:0000256" key="2">
    <source>
        <dbReference type="ARBA" id="ARBA00022692"/>
    </source>
</evidence>
<dbReference type="EC" id="3.4.21.105" evidence="7"/>
<evidence type="ECO:0000256" key="1">
    <source>
        <dbReference type="ARBA" id="ARBA00004141"/>
    </source>
</evidence>
<protein>
    <submittedName>
        <fullName evidence="7">Rhomboid family intramembrane serine protease</fullName>
        <ecNumber evidence="7">3.4.21.105</ecNumber>
    </submittedName>
</protein>
<organism evidence="7 8">
    <name type="scientific">Defluviitalea saccharophila</name>
    <dbReference type="NCBI Taxonomy" id="879970"/>
    <lineage>
        <taxon>Bacteria</taxon>
        <taxon>Bacillati</taxon>
        <taxon>Bacillota</taxon>
        <taxon>Clostridia</taxon>
        <taxon>Lachnospirales</taxon>
        <taxon>Defluviitaleaceae</taxon>
        <taxon>Defluviitalea</taxon>
    </lineage>
</organism>
<comment type="subcellular location">
    <subcellularLocation>
        <location evidence="1">Membrane</location>
        <topology evidence="1">Multi-pass membrane protein</topology>
    </subcellularLocation>
</comment>
<dbReference type="PANTHER" id="PTHR43066">
    <property type="entry name" value="RHOMBOID-RELATED PROTEIN"/>
    <property type="match status" value="1"/>
</dbReference>
<gene>
    <name evidence="7" type="ORF">QBE51_04475</name>
</gene>
<accession>A0ABZ2Y846</accession>
<keyword evidence="4 5" id="KW-0472">Membrane</keyword>
<dbReference type="GO" id="GO:0008233">
    <property type="term" value="F:peptidase activity"/>
    <property type="evidence" value="ECO:0007669"/>
    <property type="project" value="UniProtKB-KW"/>
</dbReference>
<dbReference type="EMBL" id="CP121687">
    <property type="protein sequence ID" value="WZL70781.1"/>
    <property type="molecule type" value="Genomic_DNA"/>
</dbReference>
<feature type="domain" description="Peptidase S54 rhomboid" evidence="6">
    <location>
        <begin position="51"/>
        <end position="181"/>
    </location>
</feature>
<feature type="transmembrane region" description="Helical" evidence="5">
    <location>
        <begin position="139"/>
        <end position="159"/>
    </location>
</feature>
<reference evidence="7 8" key="1">
    <citation type="submission" date="2023-03" db="EMBL/GenBank/DDBJ databases">
        <title>Novel Species.</title>
        <authorList>
            <person name="Ma S."/>
        </authorList>
    </citation>
    <scope>NUCLEOTIDE SEQUENCE [LARGE SCALE GENOMIC DNA]</scope>
    <source>
        <strain evidence="7 8">LIND6LT2</strain>
    </source>
</reference>
<keyword evidence="3 5" id="KW-1133">Transmembrane helix</keyword>
<name>A0ABZ2Y846_9FIRM</name>
<dbReference type="Proteomes" id="UP001486565">
    <property type="component" value="Chromosome"/>
</dbReference>
<evidence type="ECO:0000259" key="6">
    <source>
        <dbReference type="Pfam" id="PF01694"/>
    </source>
</evidence>
<proteinExistence type="predicted"/>
<dbReference type="InterPro" id="IPR035952">
    <property type="entry name" value="Rhomboid-like_sf"/>
</dbReference>
<keyword evidence="8" id="KW-1185">Reference proteome</keyword>
<evidence type="ECO:0000256" key="5">
    <source>
        <dbReference type="SAM" id="Phobius"/>
    </source>
</evidence>
<dbReference type="Pfam" id="PF01694">
    <property type="entry name" value="Rhomboid"/>
    <property type="match status" value="1"/>
</dbReference>
<feature type="transmembrane region" description="Helical" evidence="5">
    <location>
        <begin position="90"/>
        <end position="108"/>
    </location>
</feature>
<evidence type="ECO:0000256" key="3">
    <source>
        <dbReference type="ARBA" id="ARBA00022989"/>
    </source>
</evidence>
<evidence type="ECO:0000313" key="8">
    <source>
        <dbReference type="Proteomes" id="UP001486565"/>
    </source>
</evidence>
<dbReference type="GO" id="GO:0006508">
    <property type="term" value="P:proteolysis"/>
    <property type="evidence" value="ECO:0007669"/>
    <property type="project" value="UniProtKB-KW"/>
</dbReference>
<dbReference type="Gene3D" id="1.20.1540.10">
    <property type="entry name" value="Rhomboid-like"/>
    <property type="match status" value="1"/>
</dbReference>
<sequence length="187" mass="21122">MIKKIHYNAPVILTFTFLAFFVYLLGEWTKNSSTMLLFSVYRSSLKDPLFYIRLFGHVLGHANWEHYMNNFLLILLIGPMLEEKYGSENMLIMIVFTAFVTGIINILFFKTALLGASGIVFMLILLSSFANIKKGTIPLTLLIVVIIFMGKEVIAGLFYKDAVSQLTHIIGGFCGGLFGYKINRSKI</sequence>
<evidence type="ECO:0000313" key="7">
    <source>
        <dbReference type="EMBL" id="WZL70781.1"/>
    </source>
</evidence>